<accession>A0ABS1BXP2</accession>
<dbReference type="RefSeq" id="WP_200523344.1">
    <property type="nucleotide sequence ID" value="NZ_JAEHNZ010000006.1"/>
</dbReference>
<name>A0ABS1BXP2_9NEIS</name>
<protein>
    <recommendedName>
        <fullName evidence="3">Roadblock/LC7 domain</fullName>
    </recommendedName>
</protein>
<dbReference type="EMBL" id="JAEHNZ010000006">
    <property type="protein sequence ID" value="MBK0397392.1"/>
    <property type="molecule type" value="Genomic_DNA"/>
</dbReference>
<evidence type="ECO:0000313" key="2">
    <source>
        <dbReference type="Proteomes" id="UP000614058"/>
    </source>
</evidence>
<gene>
    <name evidence="1" type="ORF">JDW22_12630</name>
</gene>
<dbReference type="SUPFAM" id="SSF103196">
    <property type="entry name" value="Roadblock/LC7 domain"/>
    <property type="match status" value="1"/>
</dbReference>
<keyword evidence="2" id="KW-1185">Reference proteome</keyword>
<evidence type="ECO:0008006" key="3">
    <source>
        <dbReference type="Google" id="ProtNLM"/>
    </source>
</evidence>
<comment type="caution">
    <text evidence="1">The sequence shown here is derived from an EMBL/GenBank/DDBJ whole genome shotgun (WGS) entry which is preliminary data.</text>
</comment>
<sequence length="119" mass="13392">MNLQHFVDKMLTLKGAIAAAIVDFESGMLMASGSNDPAFDLEVVAARGSEVMRAKIKTMQKLEMDDDINDIMITTTSQYHFLCPVKQHRNMFIYLAVNRKSANVSLCRQMMFAVDKNLV</sequence>
<reference evidence="1 2" key="1">
    <citation type="journal article" date="2021" name="Pathogens">
        <title>Isolation and Characterization of Kingella bonacorsii sp. nov., A Novel Kingella Species Detected in a Stable Periodontitis Subject.</title>
        <authorList>
            <person name="Antezack A."/>
            <person name="Boxberger M."/>
            <person name="Rolland C."/>
            <person name="Monnet-Corti V."/>
            <person name="La Scola B."/>
        </authorList>
    </citation>
    <scope>NUCLEOTIDE SEQUENCE [LARGE SCALE GENOMIC DNA]</scope>
    <source>
        <strain evidence="1 2">Marseille-Q4569</strain>
    </source>
</reference>
<dbReference type="Proteomes" id="UP000614058">
    <property type="component" value="Unassembled WGS sequence"/>
</dbReference>
<organism evidence="1 2">
    <name type="scientific">Kingella bonacorsii</name>
    <dbReference type="NCBI Taxonomy" id="2796361"/>
    <lineage>
        <taxon>Bacteria</taxon>
        <taxon>Pseudomonadati</taxon>
        <taxon>Pseudomonadota</taxon>
        <taxon>Betaproteobacteria</taxon>
        <taxon>Neisseriales</taxon>
        <taxon>Neisseriaceae</taxon>
        <taxon>Kingella</taxon>
    </lineage>
</organism>
<evidence type="ECO:0000313" key="1">
    <source>
        <dbReference type="EMBL" id="MBK0397392.1"/>
    </source>
</evidence>
<proteinExistence type="predicted"/>